<dbReference type="Proteomes" id="UP001651880">
    <property type="component" value="Unassembled WGS sequence"/>
</dbReference>
<name>A0ABT1NK88_9FIRM</name>
<sequence length="109" mass="12393">MEEKLSLYSNSNDPLLKDIRVLIDILTPLVSSYRLLVGGADEFNRITLAHKSDLEDAIKRADDMGDIIDVIDEKLKALIKNLIKSMDCYDENIINIQPSMIEKEDNDIN</sequence>
<dbReference type="RefSeq" id="WP_255227830.1">
    <property type="nucleotide sequence ID" value="NZ_JAJEKE010000011.1"/>
</dbReference>
<evidence type="ECO:0000313" key="2">
    <source>
        <dbReference type="Proteomes" id="UP001651880"/>
    </source>
</evidence>
<keyword evidence="2" id="KW-1185">Reference proteome</keyword>
<proteinExistence type="predicted"/>
<comment type="caution">
    <text evidence="1">The sequence shown here is derived from an EMBL/GenBank/DDBJ whole genome shotgun (WGS) entry which is preliminary data.</text>
</comment>
<gene>
    <name evidence="1" type="ORF">LJD61_12225</name>
</gene>
<reference evidence="1 2" key="1">
    <citation type="submission" date="2021-10" db="EMBL/GenBank/DDBJ databases">
        <title>Lutispora strain m25 sp. nov., a thermophilic, non-spore-forming bacterium isolated from a lab-scale methanogenic bioreactor digesting anaerobic sludge.</title>
        <authorList>
            <person name="El Houari A."/>
            <person name="Mcdonald J."/>
        </authorList>
    </citation>
    <scope>NUCLEOTIDE SEQUENCE [LARGE SCALE GENOMIC DNA]</scope>
    <source>
        <strain evidence="2">m25</strain>
    </source>
</reference>
<dbReference type="EMBL" id="JAJEKE010000011">
    <property type="protein sequence ID" value="MCQ1530311.1"/>
    <property type="molecule type" value="Genomic_DNA"/>
</dbReference>
<evidence type="ECO:0000313" key="1">
    <source>
        <dbReference type="EMBL" id="MCQ1530311.1"/>
    </source>
</evidence>
<accession>A0ABT1NK88</accession>
<protein>
    <submittedName>
        <fullName evidence="1">Uncharacterized protein</fullName>
    </submittedName>
</protein>
<organism evidence="1 2">
    <name type="scientific">Lutispora saccharofermentans</name>
    <dbReference type="NCBI Taxonomy" id="3024236"/>
    <lineage>
        <taxon>Bacteria</taxon>
        <taxon>Bacillati</taxon>
        <taxon>Bacillota</taxon>
        <taxon>Clostridia</taxon>
        <taxon>Lutisporales</taxon>
        <taxon>Lutisporaceae</taxon>
        <taxon>Lutispora</taxon>
    </lineage>
</organism>